<evidence type="ECO:0000313" key="3">
    <source>
        <dbReference type="Proteomes" id="UP000575985"/>
    </source>
</evidence>
<dbReference type="Gene3D" id="3.40.190.10">
    <property type="entry name" value="Periplasmic binding protein-like II"/>
    <property type="match status" value="2"/>
</dbReference>
<accession>A0A853BHT0</accession>
<keyword evidence="1" id="KW-0732">Signal</keyword>
<dbReference type="InterPro" id="IPR050490">
    <property type="entry name" value="Bact_solute-bd_prot1"/>
</dbReference>
<dbReference type="AlphaFoldDB" id="A0A853BHT0"/>
<dbReference type="Pfam" id="PF01547">
    <property type="entry name" value="SBP_bac_1"/>
    <property type="match status" value="1"/>
</dbReference>
<dbReference type="PANTHER" id="PTHR43649:SF14">
    <property type="entry name" value="BLR3389 PROTEIN"/>
    <property type="match status" value="1"/>
</dbReference>
<sequence length="428" mass="46571">MTPPQRTGTAAALALLLMTATACGGSGSGSDSGDGELNVMMYQDTLAVVQHNAAERYNEGADVRAVIDEVPGDGYDDKLRTVMGSGEAPDVFFNWGGGSIEPYVEQDMLLSLDDALEQNPEMEEAFIPSVLDAGKIDGVQYGIPLRGTQPVMLFYNEQVFEEAGVEPPETWDDLLSLIDTFNEEGITPFALAGNTTWTQQMWLQYLVDRRGGHEVFQRIQGGDFEGWRDPAVLWAAETVQDLVDRGAFGDNFASVSYTEGGASALLAEGRAAMHLMGSWEYSTQLAEAPEFAEEHLGYTTFPEVPGGEGDPAAVVGNPTNYFSVTTEADSAAAVDFLKQTYTQEYVADMVENGEVPVTTNAEELLDNSPNPEFARYQYELVQEAPTFQLSWDQALPRTAAEPVLTEIDRLFNGQTTPEEFVDALAALQ</sequence>
<name>A0A853BHT0_9ACTN</name>
<protein>
    <submittedName>
        <fullName evidence="2">Xylobiose transport system substrate-binding protein</fullName>
    </submittedName>
</protein>
<comment type="caution">
    <text evidence="2">The sequence shown here is derived from an EMBL/GenBank/DDBJ whole genome shotgun (WGS) entry which is preliminary data.</text>
</comment>
<dbReference type="SUPFAM" id="SSF53850">
    <property type="entry name" value="Periplasmic binding protein-like II"/>
    <property type="match status" value="1"/>
</dbReference>
<dbReference type="Proteomes" id="UP000575985">
    <property type="component" value="Unassembled WGS sequence"/>
</dbReference>
<evidence type="ECO:0000256" key="1">
    <source>
        <dbReference type="SAM" id="SignalP"/>
    </source>
</evidence>
<dbReference type="EMBL" id="JACCFO010000001">
    <property type="protein sequence ID" value="NYI94127.1"/>
    <property type="molecule type" value="Genomic_DNA"/>
</dbReference>
<proteinExistence type="predicted"/>
<organism evidence="2 3">
    <name type="scientific">Streptomonospora nanhaiensis</name>
    <dbReference type="NCBI Taxonomy" id="1323731"/>
    <lineage>
        <taxon>Bacteria</taxon>
        <taxon>Bacillati</taxon>
        <taxon>Actinomycetota</taxon>
        <taxon>Actinomycetes</taxon>
        <taxon>Streptosporangiales</taxon>
        <taxon>Nocardiopsidaceae</taxon>
        <taxon>Streptomonospora</taxon>
    </lineage>
</organism>
<dbReference type="RefSeq" id="WP_179765840.1">
    <property type="nucleotide sequence ID" value="NZ_JACCFO010000001.1"/>
</dbReference>
<dbReference type="PROSITE" id="PS51257">
    <property type="entry name" value="PROKAR_LIPOPROTEIN"/>
    <property type="match status" value="1"/>
</dbReference>
<feature type="signal peptide" evidence="1">
    <location>
        <begin position="1"/>
        <end position="24"/>
    </location>
</feature>
<reference evidence="2 3" key="1">
    <citation type="submission" date="2020-07" db="EMBL/GenBank/DDBJ databases">
        <title>Sequencing the genomes of 1000 actinobacteria strains.</title>
        <authorList>
            <person name="Klenk H.-P."/>
        </authorList>
    </citation>
    <scope>NUCLEOTIDE SEQUENCE [LARGE SCALE GENOMIC DNA]</scope>
    <source>
        <strain evidence="2 3">DSM 45927</strain>
    </source>
</reference>
<dbReference type="InterPro" id="IPR006059">
    <property type="entry name" value="SBP"/>
</dbReference>
<dbReference type="PANTHER" id="PTHR43649">
    <property type="entry name" value="ARABINOSE-BINDING PROTEIN-RELATED"/>
    <property type="match status" value="1"/>
</dbReference>
<gene>
    <name evidence="2" type="ORF">HNR12_000404</name>
</gene>
<keyword evidence="3" id="KW-1185">Reference proteome</keyword>
<feature type="chain" id="PRO_5038713567" evidence="1">
    <location>
        <begin position="25"/>
        <end position="428"/>
    </location>
</feature>
<evidence type="ECO:0000313" key="2">
    <source>
        <dbReference type="EMBL" id="NYI94127.1"/>
    </source>
</evidence>